<dbReference type="InterPro" id="IPR036514">
    <property type="entry name" value="SGNH_hydro_sf"/>
</dbReference>
<protein>
    <submittedName>
        <fullName evidence="3">SGNH/GDSL hydrolase family protein</fullName>
    </submittedName>
</protein>
<comment type="caution">
    <text evidence="3">The sequence shown here is derived from an EMBL/GenBank/DDBJ whole genome shotgun (WGS) entry which is preliminary data.</text>
</comment>
<dbReference type="GO" id="GO:0016787">
    <property type="term" value="F:hydrolase activity"/>
    <property type="evidence" value="ECO:0007669"/>
    <property type="project" value="UniProtKB-KW"/>
</dbReference>
<evidence type="ECO:0000313" key="3">
    <source>
        <dbReference type="EMBL" id="MCL6273627.1"/>
    </source>
</evidence>
<dbReference type="CDD" id="cd01832">
    <property type="entry name" value="SGNH_hydrolase_like_1"/>
    <property type="match status" value="1"/>
</dbReference>
<keyword evidence="1" id="KW-0732">Signal</keyword>
<proteinExistence type="predicted"/>
<dbReference type="InterPro" id="IPR013830">
    <property type="entry name" value="SGNH_hydro"/>
</dbReference>
<dbReference type="EMBL" id="JAMFMA010000002">
    <property type="protein sequence ID" value="MCL6273627.1"/>
    <property type="molecule type" value="Genomic_DNA"/>
</dbReference>
<dbReference type="Gene3D" id="3.40.50.1110">
    <property type="entry name" value="SGNH hydrolase"/>
    <property type="match status" value="1"/>
</dbReference>
<evidence type="ECO:0000259" key="2">
    <source>
        <dbReference type="Pfam" id="PF13472"/>
    </source>
</evidence>
<gene>
    <name evidence="3" type="ORF">M3P19_06375</name>
</gene>
<keyword evidence="4" id="KW-1185">Reference proteome</keyword>
<dbReference type="Pfam" id="PF13472">
    <property type="entry name" value="Lipase_GDSL_2"/>
    <property type="match status" value="1"/>
</dbReference>
<name>A0ABT0PQF3_9FLAO</name>
<feature type="signal peptide" evidence="1">
    <location>
        <begin position="1"/>
        <end position="26"/>
    </location>
</feature>
<feature type="domain" description="SGNH hydrolase-type esterase" evidence="2">
    <location>
        <begin position="61"/>
        <end position="238"/>
    </location>
</feature>
<dbReference type="RefSeq" id="WP_249656819.1">
    <property type="nucleotide sequence ID" value="NZ_JAMFMA010000002.1"/>
</dbReference>
<evidence type="ECO:0000256" key="1">
    <source>
        <dbReference type="SAM" id="SignalP"/>
    </source>
</evidence>
<dbReference type="Proteomes" id="UP001203607">
    <property type="component" value="Unassembled WGS sequence"/>
</dbReference>
<sequence length="254" mass="28438">MKIIVFHSIICLFFLLLGSSCTKNQAETTIQTNANENVALNKNKIESNEDDTAQKMLYYAALGDSYTLGTGISEEESFPNQLQTSLAVQLNTRINLEILAVNGWRTDNLLSNFQELDRDSYDLITLLIGVNNQFQGLDYEKFTMEFSELVEHSINLANNKPERVILISIPDYTYSSLGSVYASDEDSSEIDKCNGFIATIAEQTGCQFADFTDISRKGLEKPEYIAPDGLHLSALAYEEFVSRIQPMAYSELAD</sequence>
<keyword evidence="3" id="KW-0378">Hydrolase</keyword>
<accession>A0ABT0PQF3</accession>
<dbReference type="PROSITE" id="PS51257">
    <property type="entry name" value="PROKAR_LIPOPROTEIN"/>
    <property type="match status" value="1"/>
</dbReference>
<reference evidence="3 4" key="1">
    <citation type="submission" date="2022-05" db="EMBL/GenBank/DDBJ databases">
        <authorList>
            <person name="Park J.-S."/>
        </authorList>
    </citation>
    <scope>NUCLEOTIDE SEQUENCE [LARGE SCALE GENOMIC DNA]</scope>
    <source>
        <strain evidence="3 4">2012CJ35-5</strain>
    </source>
</reference>
<organism evidence="3 4">
    <name type="scientific">Flagellimonas spongiicola</name>
    <dbReference type="NCBI Taxonomy" id="2942208"/>
    <lineage>
        <taxon>Bacteria</taxon>
        <taxon>Pseudomonadati</taxon>
        <taxon>Bacteroidota</taxon>
        <taxon>Flavobacteriia</taxon>
        <taxon>Flavobacteriales</taxon>
        <taxon>Flavobacteriaceae</taxon>
        <taxon>Flagellimonas</taxon>
    </lineage>
</organism>
<dbReference type="SUPFAM" id="SSF52266">
    <property type="entry name" value="SGNH hydrolase"/>
    <property type="match status" value="1"/>
</dbReference>
<evidence type="ECO:0000313" key="4">
    <source>
        <dbReference type="Proteomes" id="UP001203607"/>
    </source>
</evidence>
<feature type="chain" id="PRO_5047410643" evidence="1">
    <location>
        <begin position="27"/>
        <end position="254"/>
    </location>
</feature>